<dbReference type="Pfam" id="PF02720">
    <property type="entry name" value="DUF222"/>
    <property type="match status" value="1"/>
</dbReference>
<evidence type="ECO:0000313" key="3">
    <source>
        <dbReference type="EMBL" id="RNB51585.1"/>
    </source>
</evidence>
<feature type="compositionally biased region" description="Basic and acidic residues" evidence="1">
    <location>
        <begin position="335"/>
        <end position="346"/>
    </location>
</feature>
<gene>
    <name evidence="3" type="ORF">EDM22_03915</name>
</gene>
<accession>A0A3M8AM78</accession>
<organism evidence="3 4">
    <name type="scientific">Agromyces tardus</name>
    <dbReference type="NCBI Taxonomy" id="2583849"/>
    <lineage>
        <taxon>Bacteria</taxon>
        <taxon>Bacillati</taxon>
        <taxon>Actinomycetota</taxon>
        <taxon>Actinomycetes</taxon>
        <taxon>Micrococcales</taxon>
        <taxon>Microbacteriaceae</taxon>
        <taxon>Agromyces</taxon>
    </lineage>
</organism>
<reference evidence="3 4" key="1">
    <citation type="submission" date="2018-10" db="EMBL/GenBank/DDBJ databases">
        <title>Isolation, diversity and antibacterial activity of antinobacteria from the wheat rhizosphere soil.</title>
        <authorList>
            <person name="Sun T."/>
        </authorList>
    </citation>
    <scope>NUCLEOTIDE SEQUENCE [LARGE SCALE GENOMIC DNA]</scope>
    <source>
        <strain evidence="3 4">SJ-23</strain>
    </source>
</reference>
<evidence type="ECO:0000256" key="1">
    <source>
        <dbReference type="SAM" id="MobiDB-lite"/>
    </source>
</evidence>
<evidence type="ECO:0000313" key="4">
    <source>
        <dbReference type="Proteomes" id="UP000275048"/>
    </source>
</evidence>
<feature type="domain" description="DUF222" evidence="2">
    <location>
        <begin position="94"/>
        <end position="311"/>
    </location>
</feature>
<dbReference type="OrthoDB" id="5177627at2"/>
<comment type="caution">
    <text evidence="3">The sequence shown here is derived from an EMBL/GenBank/DDBJ whole genome shotgun (WGS) entry which is preliminary data.</text>
</comment>
<proteinExistence type="predicted"/>
<protein>
    <submittedName>
        <fullName evidence="3">DUF222 domain-containing protein</fullName>
    </submittedName>
</protein>
<evidence type="ECO:0000259" key="2">
    <source>
        <dbReference type="Pfam" id="PF02720"/>
    </source>
</evidence>
<dbReference type="RefSeq" id="WP_122935745.1">
    <property type="nucleotide sequence ID" value="NZ_JBHSNT010000003.1"/>
</dbReference>
<dbReference type="InterPro" id="IPR003870">
    <property type="entry name" value="DUF222"/>
</dbReference>
<keyword evidence="4" id="KW-1185">Reference proteome</keyword>
<name>A0A3M8AM78_9MICO</name>
<dbReference type="Proteomes" id="UP000275048">
    <property type="component" value="Unassembled WGS sequence"/>
</dbReference>
<dbReference type="AlphaFoldDB" id="A0A3M8AM78"/>
<feature type="region of interest" description="Disordered" evidence="1">
    <location>
        <begin position="297"/>
        <end position="346"/>
    </location>
</feature>
<sequence length="346" mass="36694">MIHSSSTGRHHGDLLTGNMAGQALFPCHSNVGGWIQDGYMEQPLHTLERDVEELRAAWNGAMPAFGAIGGATQVEVAQMSDAGLVRVTDVLARVRRDAEALLARVAAEVSKRSSTETGESSLARAQGFHNPVRLIAASTGSSRSDAAKLIAVGTATAERQTFGGDRLPSRHQHVAAALESALIGVDAASAITSMLDRVRLRADPELADTAEAALVDLAARVPLDLLVRGVREAEARLDRDGVEPREEQIRAERSLTIREDAAGMLHLHARLDPETAAPVKTAIEAIVSDVLRRIGYPADPSDDTATQRGTAARARHCPAAGRRAGAGQATQRNAGRRDGDTARHPP</sequence>
<dbReference type="EMBL" id="RHHB01000003">
    <property type="protein sequence ID" value="RNB51585.1"/>
    <property type="molecule type" value="Genomic_DNA"/>
</dbReference>
<feature type="compositionally biased region" description="Low complexity" evidence="1">
    <location>
        <begin position="304"/>
        <end position="333"/>
    </location>
</feature>